<evidence type="ECO:0000313" key="1">
    <source>
        <dbReference type="EMBL" id="MBD7993986.1"/>
    </source>
</evidence>
<keyword evidence="2" id="KW-1185">Reference proteome</keyword>
<dbReference type="Proteomes" id="UP000609874">
    <property type="component" value="Unassembled WGS sequence"/>
</dbReference>
<reference evidence="1 2" key="1">
    <citation type="submission" date="2020-08" db="EMBL/GenBank/DDBJ databases">
        <title>A Genomic Blueprint of the Chicken Gut Microbiome.</title>
        <authorList>
            <person name="Gilroy R."/>
            <person name="Ravi A."/>
            <person name="Getino M."/>
            <person name="Pursley I."/>
            <person name="Horton D.L."/>
            <person name="Alikhan N.-F."/>
            <person name="Baker D."/>
            <person name="Gharbi K."/>
            <person name="Hall N."/>
            <person name="Watson M."/>
            <person name="Adriaenssens E.M."/>
            <person name="Foster-Nyarko E."/>
            <person name="Jarju S."/>
            <person name="Secka A."/>
            <person name="Antonio M."/>
            <person name="Oren A."/>
            <person name="Chaudhuri R."/>
            <person name="La Ragione R.M."/>
            <person name="Hildebrand F."/>
            <person name="Pallen M.J."/>
        </authorList>
    </citation>
    <scope>NUCLEOTIDE SEQUENCE [LARGE SCALE GENOMIC DNA]</scope>
    <source>
        <strain evidence="1 2">Sa2CUA1</strain>
    </source>
</reference>
<dbReference type="EMBL" id="JACSQD010000001">
    <property type="protein sequence ID" value="MBD7993986.1"/>
    <property type="molecule type" value="Genomic_DNA"/>
</dbReference>
<dbReference type="Pfam" id="PF11927">
    <property type="entry name" value="HODM_asu-like"/>
    <property type="match status" value="1"/>
</dbReference>
<organism evidence="1 2">
    <name type="scientific">Arthrobacter gallicola</name>
    <dbReference type="NCBI Taxonomy" id="2762225"/>
    <lineage>
        <taxon>Bacteria</taxon>
        <taxon>Bacillati</taxon>
        <taxon>Actinomycetota</taxon>
        <taxon>Actinomycetes</taxon>
        <taxon>Micrococcales</taxon>
        <taxon>Micrococcaceae</taxon>
        <taxon>Arthrobacter</taxon>
    </lineage>
</organism>
<protein>
    <submittedName>
        <fullName evidence="1">DUF3445 domain-containing protein</fullName>
    </submittedName>
</protein>
<evidence type="ECO:0000313" key="2">
    <source>
        <dbReference type="Proteomes" id="UP000609874"/>
    </source>
</evidence>
<gene>
    <name evidence="1" type="ORF">H9639_01565</name>
</gene>
<name>A0ABR8UN58_9MICC</name>
<dbReference type="RefSeq" id="WP_191806384.1">
    <property type="nucleotide sequence ID" value="NZ_JACSQD010000001.1"/>
</dbReference>
<dbReference type="InterPro" id="IPR021848">
    <property type="entry name" value="HODM_asu-like"/>
</dbReference>
<proteinExistence type="predicted"/>
<comment type="caution">
    <text evidence="1">The sequence shown here is derived from an EMBL/GenBank/DDBJ whole genome shotgun (WGS) entry which is preliminary data.</text>
</comment>
<accession>A0ABR8UN58</accession>
<sequence>MRDGGAEPTPGLPAHVRRFPFPFPHGQYMYSVNVEPAGRYRPTAAGGWGGRIVEVDNDYSQDLSVRRSILARDPSRAAETPHLRPSVWGALNIVLTELAGTYPDSMRYERSGTRCRWTNQLTGTGLFFTYGDDTTVPGCPLRFLSSQMQEDFALLHHREGALWLDAGVVTFASNWSLRFDVGLPFSEIHAPVPRVADLGVIERAEKFLIGLQPGEPYRRTNWSVSVDRRLDISTETYPEWGPHRASIAEDPALPDRLHLRVEVQHLIKVPSTGALLFLIRTHLLSLRDMALVPVWRARFGEVLRGLPEDLVEYKGLARIRGPAADWLLGSGKD</sequence>